<evidence type="ECO:0000313" key="2">
    <source>
        <dbReference type="Proteomes" id="UP000824469"/>
    </source>
</evidence>
<accession>A0AA38FH93</accession>
<dbReference type="Proteomes" id="UP000824469">
    <property type="component" value="Unassembled WGS sequence"/>
</dbReference>
<evidence type="ECO:0000313" key="1">
    <source>
        <dbReference type="EMBL" id="KAH9301526.1"/>
    </source>
</evidence>
<proteinExistence type="predicted"/>
<feature type="non-terminal residue" evidence="1">
    <location>
        <position position="61"/>
    </location>
</feature>
<comment type="caution">
    <text evidence="1">The sequence shown here is derived from an EMBL/GenBank/DDBJ whole genome shotgun (WGS) entry which is preliminary data.</text>
</comment>
<dbReference type="AlphaFoldDB" id="A0AA38FH93"/>
<protein>
    <submittedName>
        <fullName evidence="1">Uncharacterized protein</fullName>
    </submittedName>
</protein>
<gene>
    <name evidence="1" type="ORF">KI387_013109</name>
</gene>
<keyword evidence="2" id="KW-1185">Reference proteome</keyword>
<reference evidence="1 2" key="1">
    <citation type="journal article" date="2021" name="Nat. Plants">
        <title>The Taxus genome provides insights into paclitaxel biosynthesis.</title>
        <authorList>
            <person name="Xiong X."/>
            <person name="Gou J."/>
            <person name="Liao Q."/>
            <person name="Li Y."/>
            <person name="Zhou Q."/>
            <person name="Bi G."/>
            <person name="Li C."/>
            <person name="Du R."/>
            <person name="Wang X."/>
            <person name="Sun T."/>
            <person name="Guo L."/>
            <person name="Liang H."/>
            <person name="Lu P."/>
            <person name="Wu Y."/>
            <person name="Zhang Z."/>
            <person name="Ro D.K."/>
            <person name="Shang Y."/>
            <person name="Huang S."/>
            <person name="Yan J."/>
        </authorList>
    </citation>
    <scope>NUCLEOTIDE SEQUENCE [LARGE SCALE GENOMIC DNA]</scope>
    <source>
        <strain evidence="1">Ta-2019</strain>
    </source>
</reference>
<dbReference type="EMBL" id="JAHRHJ020000009">
    <property type="protein sequence ID" value="KAH9301526.1"/>
    <property type="molecule type" value="Genomic_DNA"/>
</dbReference>
<organism evidence="1 2">
    <name type="scientific">Taxus chinensis</name>
    <name type="common">Chinese yew</name>
    <name type="synonym">Taxus wallichiana var. chinensis</name>
    <dbReference type="NCBI Taxonomy" id="29808"/>
    <lineage>
        <taxon>Eukaryota</taxon>
        <taxon>Viridiplantae</taxon>
        <taxon>Streptophyta</taxon>
        <taxon>Embryophyta</taxon>
        <taxon>Tracheophyta</taxon>
        <taxon>Spermatophyta</taxon>
        <taxon>Pinopsida</taxon>
        <taxon>Pinidae</taxon>
        <taxon>Conifers II</taxon>
        <taxon>Cupressales</taxon>
        <taxon>Taxaceae</taxon>
        <taxon>Taxus</taxon>
    </lineage>
</organism>
<name>A0AA38FH93_TAXCH</name>
<sequence>MDNVSDIDEKMGLMDWEANGLVMEVMAAIGMEEVCTVEVTTILVGGGVGEAVVVTEVDGLI</sequence>